<organism evidence="2 3">
    <name type="scientific">Paractinoplanes deccanensis</name>
    <dbReference type="NCBI Taxonomy" id="113561"/>
    <lineage>
        <taxon>Bacteria</taxon>
        <taxon>Bacillati</taxon>
        <taxon>Actinomycetota</taxon>
        <taxon>Actinomycetes</taxon>
        <taxon>Micromonosporales</taxon>
        <taxon>Micromonosporaceae</taxon>
        <taxon>Paractinoplanes</taxon>
    </lineage>
</organism>
<feature type="coiled-coil region" evidence="1">
    <location>
        <begin position="37"/>
        <end position="64"/>
    </location>
</feature>
<dbReference type="Proteomes" id="UP000609879">
    <property type="component" value="Unassembled WGS sequence"/>
</dbReference>
<evidence type="ECO:0008006" key="4">
    <source>
        <dbReference type="Google" id="ProtNLM"/>
    </source>
</evidence>
<keyword evidence="1" id="KW-0175">Coiled coil</keyword>
<evidence type="ECO:0000256" key="1">
    <source>
        <dbReference type="SAM" id="Coils"/>
    </source>
</evidence>
<evidence type="ECO:0000313" key="3">
    <source>
        <dbReference type="Proteomes" id="UP000609879"/>
    </source>
</evidence>
<accession>A0ABQ3YFZ4</accession>
<evidence type="ECO:0000313" key="2">
    <source>
        <dbReference type="EMBL" id="GID78705.1"/>
    </source>
</evidence>
<name>A0ABQ3YFZ4_9ACTN</name>
<dbReference type="InterPro" id="IPR007445">
    <property type="entry name" value="PilO"/>
</dbReference>
<sequence>MDARRSNQIWLAGGAAAIVLLVLASWLLLISPKLSEADSVQAEAEDVNIQLLRLNKEVSTLAAQDKKKSTYQAAVDDLADNLPESYGEPDFLRMLQTTGTATNVAVSGFTAGNAQASTTVTTAFEMPIALTAKGTQANIDRFLVRLQDVQDRAVLLKSVSLSTDAKTKTVSANISLTAFCTTTEIHDSGDEPTGSDTCKTGN</sequence>
<comment type="caution">
    <text evidence="2">The sequence shown here is derived from an EMBL/GenBank/DDBJ whole genome shotgun (WGS) entry which is preliminary data.</text>
</comment>
<proteinExistence type="predicted"/>
<reference evidence="2 3" key="1">
    <citation type="submission" date="2021-01" db="EMBL/GenBank/DDBJ databases">
        <title>Whole genome shotgun sequence of Actinoplanes deccanensis NBRC 13994.</title>
        <authorList>
            <person name="Komaki H."/>
            <person name="Tamura T."/>
        </authorList>
    </citation>
    <scope>NUCLEOTIDE SEQUENCE [LARGE SCALE GENOMIC DNA]</scope>
    <source>
        <strain evidence="2 3">NBRC 13994</strain>
    </source>
</reference>
<dbReference type="RefSeq" id="WP_203773885.1">
    <property type="nucleotide sequence ID" value="NZ_BAAABO010000027.1"/>
</dbReference>
<dbReference type="Gene3D" id="3.30.70.60">
    <property type="match status" value="1"/>
</dbReference>
<gene>
    <name evidence="2" type="ORF">Ade02nite_73460</name>
</gene>
<dbReference type="Pfam" id="PF04350">
    <property type="entry name" value="PilO"/>
    <property type="match status" value="1"/>
</dbReference>
<protein>
    <recommendedName>
        <fullName evidence="4">Type IV pilus assembly protein PilO</fullName>
    </recommendedName>
</protein>
<dbReference type="EMBL" id="BOMI01000148">
    <property type="protein sequence ID" value="GID78705.1"/>
    <property type="molecule type" value="Genomic_DNA"/>
</dbReference>
<keyword evidence="3" id="KW-1185">Reference proteome</keyword>
<dbReference type="InterPro" id="IPR014717">
    <property type="entry name" value="Transl_elong_EF1B/ribsomal_bS6"/>
</dbReference>